<dbReference type="InterPro" id="IPR050377">
    <property type="entry name" value="Radical_SAM_PqqE_MftC-like"/>
</dbReference>
<feature type="domain" description="4Fe4S-binding SPASM" evidence="1">
    <location>
        <begin position="210"/>
        <end position="269"/>
    </location>
</feature>
<reference evidence="2 3" key="1">
    <citation type="submission" date="2007-05" db="EMBL/GenBank/DDBJ databases">
        <title>Complete sequence of Geobacter uraniireducens Rf4.</title>
        <authorList>
            <consortium name="US DOE Joint Genome Institute"/>
            <person name="Copeland A."/>
            <person name="Lucas S."/>
            <person name="Lapidus A."/>
            <person name="Barry K."/>
            <person name="Detter J.C."/>
            <person name="Glavina del Rio T."/>
            <person name="Hammon N."/>
            <person name="Israni S."/>
            <person name="Dalin E."/>
            <person name="Tice H."/>
            <person name="Pitluck S."/>
            <person name="Chertkov O."/>
            <person name="Brettin T."/>
            <person name="Bruce D."/>
            <person name="Han C."/>
            <person name="Schmutz J."/>
            <person name="Larimer F."/>
            <person name="Land M."/>
            <person name="Hauser L."/>
            <person name="Kyrpides N."/>
            <person name="Mikhailova N."/>
            <person name="Shelobolina E."/>
            <person name="Aklujkar M."/>
            <person name="Lovley D."/>
            <person name="Richardson P."/>
        </authorList>
    </citation>
    <scope>NUCLEOTIDE SEQUENCE [LARGE SCALE GENOMIC DNA]</scope>
    <source>
        <strain evidence="2 3">Rf4</strain>
    </source>
</reference>
<dbReference type="InterPro" id="IPR023885">
    <property type="entry name" value="4Fe4S-binding_SPASM_dom"/>
</dbReference>
<organism evidence="2 3">
    <name type="scientific">Geotalea uraniireducens (strain Rf4)</name>
    <name type="common">Geobacter uraniireducens</name>
    <dbReference type="NCBI Taxonomy" id="351605"/>
    <lineage>
        <taxon>Bacteria</taxon>
        <taxon>Pseudomonadati</taxon>
        <taxon>Thermodesulfobacteriota</taxon>
        <taxon>Desulfuromonadia</taxon>
        <taxon>Geobacterales</taxon>
        <taxon>Geobacteraceae</taxon>
        <taxon>Geotalea</taxon>
    </lineage>
</organism>
<dbReference type="HOGENOM" id="CLU_962276_0_0_7"/>
<dbReference type="RefSeq" id="WP_011938665.1">
    <property type="nucleotide sequence ID" value="NC_009483.1"/>
</dbReference>
<name>A5GEV4_GEOUR</name>
<dbReference type="NCBIfam" id="TIGR04304">
    <property type="entry name" value="GeoRSP_SPASM"/>
    <property type="match status" value="1"/>
</dbReference>
<dbReference type="Gene3D" id="3.20.20.70">
    <property type="entry name" value="Aldolase class I"/>
    <property type="match status" value="1"/>
</dbReference>
<dbReference type="OrthoDB" id="5401416at2"/>
<dbReference type="KEGG" id="gur:Gura_1768"/>
<dbReference type="EMBL" id="CP000698">
    <property type="protein sequence ID" value="ABQ25959.1"/>
    <property type="molecule type" value="Genomic_DNA"/>
</dbReference>
<dbReference type="PANTHER" id="PTHR11228">
    <property type="entry name" value="RADICAL SAM DOMAIN PROTEIN"/>
    <property type="match status" value="1"/>
</dbReference>
<dbReference type="InterPro" id="IPR027571">
    <property type="entry name" value="GeoRSP_SPASM"/>
</dbReference>
<dbReference type="AlphaFoldDB" id="A5GEV4"/>
<accession>A5GEV4</accession>
<keyword evidence="3" id="KW-1185">Reference proteome</keyword>
<dbReference type="STRING" id="351605.Gura_1768"/>
<dbReference type="PANTHER" id="PTHR11228:SF7">
    <property type="entry name" value="PQQA PEPTIDE CYCLASE"/>
    <property type="match status" value="1"/>
</dbReference>
<dbReference type="SUPFAM" id="SSF102114">
    <property type="entry name" value="Radical SAM enzymes"/>
    <property type="match status" value="1"/>
</dbReference>
<gene>
    <name evidence="2" type="ordered locus">Gura_1768</name>
</gene>
<dbReference type="InterPro" id="IPR058240">
    <property type="entry name" value="rSAM_sf"/>
</dbReference>
<evidence type="ECO:0000313" key="2">
    <source>
        <dbReference type="EMBL" id="ABQ25959.1"/>
    </source>
</evidence>
<protein>
    <submittedName>
        <fullName evidence="2">Fe-S oxidoreductase-like protein</fullName>
    </submittedName>
</protein>
<evidence type="ECO:0000313" key="3">
    <source>
        <dbReference type="Proteomes" id="UP000006695"/>
    </source>
</evidence>
<sequence length="298" mass="32386">MNLTELKTPIRLYWDLPSHPADTNLDYPGICEQIISLRILSLGITETAPAVSDGCLAILERLKKQPIATSLTVSSSVLDTAALSLLHGFNVRLLLVRASTLDDLRVVPRLKTSDGAKPQLGVSFEVSADNFGILPEVLSYCVENGIQHLVLPMQRLKAGDDCFQLGRSERESLSSNLAGIDRPATMKITIHDPFLWRVFFPSVSFPDGSCQAANTMLYIAGNGDVHPCPTLPYKLGNLAGTTLRAIVESTGKKELRERLINPPAGCACCAELDQCRGGCRGRGYFLTESWDEADPGCL</sequence>
<dbReference type="NCBIfam" id="TIGR04085">
    <property type="entry name" value="rSAM_more_4Fe4S"/>
    <property type="match status" value="1"/>
</dbReference>
<dbReference type="Proteomes" id="UP000006695">
    <property type="component" value="Chromosome"/>
</dbReference>
<evidence type="ECO:0000259" key="1">
    <source>
        <dbReference type="Pfam" id="PF13186"/>
    </source>
</evidence>
<dbReference type="InterPro" id="IPR013785">
    <property type="entry name" value="Aldolase_TIM"/>
</dbReference>
<proteinExistence type="predicted"/>
<dbReference type="Pfam" id="PF13186">
    <property type="entry name" value="SPASM"/>
    <property type="match status" value="1"/>
</dbReference>